<name>A0ABW4F586_9PSEU</name>
<organism evidence="1 2">
    <name type="scientific">Pseudonocardia yunnanensis</name>
    <dbReference type="NCBI Taxonomy" id="58107"/>
    <lineage>
        <taxon>Bacteria</taxon>
        <taxon>Bacillati</taxon>
        <taxon>Actinomycetota</taxon>
        <taxon>Actinomycetes</taxon>
        <taxon>Pseudonocardiales</taxon>
        <taxon>Pseudonocardiaceae</taxon>
        <taxon>Pseudonocardia</taxon>
    </lineage>
</organism>
<accession>A0ABW4F586</accession>
<sequence>MVAASGGAFRALDAAEAEFFERRGRRRVRILDVMGEVVDGHECSQLFGRCSGVTGSN</sequence>
<keyword evidence="2" id="KW-1185">Reference proteome</keyword>
<gene>
    <name evidence="1" type="ORF">ACFSJD_34120</name>
</gene>
<dbReference type="RefSeq" id="WP_344723924.1">
    <property type="nucleotide sequence ID" value="NZ_BAAAUS010000023.1"/>
</dbReference>
<comment type="caution">
    <text evidence="1">The sequence shown here is derived from an EMBL/GenBank/DDBJ whole genome shotgun (WGS) entry which is preliminary data.</text>
</comment>
<reference evidence="2" key="1">
    <citation type="journal article" date="2019" name="Int. J. Syst. Evol. Microbiol.">
        <title>The Global Catalogue of Microorganisms (GCM) 10K type strain sequencing project: providing services to taxonomists for standard genome sequencing and annotation.</title>
        <authorList>
            <consortium name="The Broad Institute Genomics Platform"/>
            <consortium name="The Broad Institute Genome Sequencing Center for Infectious Disease"/>
            <person name="Wu L."/>
            <person name="Ma J."/>
        </authorList>
    </citation>
    <scope>NUCLEOTIDE SEQUENCE [LARGE SCALE GENOMIC DNA]</scope>
    <source>
        <strain evidence="2">CCM 7043</strain>
    </source>
</reference>
<dbReference type="EMBL" id="JBHUCO010000045">
    <property type="protein sequence ID" value="MFD1522574.1"/>
    <property type="molecule type" value="Genomic_DNA"/>
</dbReference>
<evidence type="ECO:0000313" key="2">
    <source>
        <dbReference type="Proteomes" id="UP001597114"/>
    </source>
</evidence>
<evidence type="ECO:0000313" key="1">
    <source>
        <dbReference type="EMBL" id="MFD1522574.1"/>
    </source>
</evidence>
<proteinExistence type="predicted"/>
<protein>
    <submittedName>
        <fullName evidence="1">Uncharacterized protein</fullName>
    </submittedName>
</protein>
<dbReference type="Proteomes" id="UP001597114">
    <property type="component" value="Unassembled WGS sequence"/>
</dbReference>